<feature type="region of interest" description="Disordered" evidence="1">
    <location>
        <begin position="127"/>
        <end position="160"/>
    </location>
</feature>
<evidence type="ECO:0000313" key="2">
    <source>
        <dbReference type="EMBL" id="KYB24836.1"/>
    </source>
</evidence>
<sequence length="160" mass="17216">MDTSLDNANNPFANSNGADTNIMGQKTDGLLLNLAENFKHNGSDLSPSGDFYHNSEKSNGKRLASEFDDDDDLGPETDVDAVDDVLSPSIAAAKALADGLVNNNPDGSFNAFVEKHEVEKAALEIDLDLQKQQSSEFDGQRSPREETPTPPADAGEFLFK</sequence>
<dbReference type="Proteomes" id="UP000007266">
    <property type="component" value="Unassembled WGS sequence"/>
</dbReference>
<keyword evidence="3" id="KW-1185">Reference proteome</keyword>
<feature type="compositionally biased region" description="Basic and acidic residues" evidence="1">
    <location>
        <begin position="53"/>
        <end position="65"/>
    </location>
</feature>
<dbReference type="EMBL" id="KQ971435">
    <property type="protein sequence ID" value="KYB24836.1"/>
    <property type="molecule type" value="Genomic_DNA"/>
</dbReference>
<feature type="compositionally biased region" description="Basic and acidic residues" evidence="1">
    <location>
        <begin position="138"/>
        <end position="147"/>
    </location>
</feature>
<dbReference type="InParanoid" id="A0A139WAA4"/>
<organism evidence="2 3">
    <name type="scientific">Tribolium castaneum</name>
    <name type="common">Red flour beetle</name>
    <dbReference type="NCBI Taxonomy" id="7070"/>
    <lineage>
        <taxon>Eukaryota</taxon>
        <taxon>Metazoa</taxon>
        <taxon>Ecdysozoa</taxon>
        <taxon>Arthropoda</taxon>
        <taxon>Hexapoda</taxon>
        <taxon>Insecta</taxon>
        <taxon>Pterygota</taxon>
        <taxon>Neoptera</taxon>
        <taxon>Endopterygota</taxon>
        <taxon>Coleoptera</taxon>
        <taxon>Polyphaga</taxon>
        <taxon>Cucujiformia</taxon>
        <taxon>Tenebrionidae</taxon>
        <taxon>Tenebrionidae incertae sedis</taxon>
        <taxon>Tribolium</taxon>
    </lineage>
</organism>
<evidence type="ECO:0000256" key="1">
    <source>
        <dbReference type="SAM" id="MobiDB-lite"/>
    </source>
</evidence>
<gene>
    <name evidence="2" type="primary">AUGUSTUS-3.0.2_31926</name>
    <name evidence="2" type="ORF">TcasGA2_TC031926</name>
</gene>
<feature type="region of interest" description="Disordered" evidence="1">
    <location>
        <begin position="1"/>
        <end position="24"/>
    </location>
</feature>
<reference evidence="2 3" key="1">
    <citation type="journal article" date="2008" name="Nature">
        <title>The genome of the model beetle and pest Tribolium castaneum.</title>
        <authorList>
            <consortium name="Tribolium Genome Sequencing Consortium"/>
            <person name="Richards S."/>
            <person name="Gibbs R.A."/>
            <person name="Weinstock G.M."/>
            <person name="Brown S.J."/>
            <person name="Denell R."/>
            <person name="Beeman R.W."/>
            <person name="Gibbs R."/>
            <person name="Beeman R.W."/>
            <person name="Brown S.J."/>
            <person name="Bucher G."/>
            <person name="Friedrich M."/>
            <person name="Grimmelikhuijzen C.J."/>
            <person name="Klingler M."/>
            <person name="Lorenzen M."/>
            <person name="Richards S."/>
            <person name="Roth S."/>
            <person name="Schroder R."/>
            <person name="Tautz D."/>
            <person name="Zdobnov E.M."/>
            <person name="Muzny D."/>
            <person name="Gibbs R.A."/>
            <person name="Weinstock G.M."/>
            <person name="Attaway T."/>
            <person name="Bell S."/>
            <person name="Buhay C.J."/>
            <person name="Chandrabose M.N."/>
            <person name="Chavez D."/>
            <person name="Clerk-Blankenburg K.P."/>
            <person name="Cree A."/>
            <person name="Dao M."/>
            <person name="Davis C."/>
            <person name="Chacko J."/>
            <person name="Dinh H."/>
            <person name="Dugan-Rocha S."/>
            <person name="Fowler G."/>
            <person name="Garner T.T."/>
            <person name="Garnes J."/>
            <person name="Gnirke A."/>
            <person name="Hawes A."/>
            <person name="Hernandez J."/>
            <person name="Hines S."/>
            <person name="Holder M."/>
            <person name="Hume J."/>
            <person name="Jhangiani S.N."/>
            <person name="Joshi V."/>
            <person name="Khan Z.M."/>
            <person name="Jackson L."/>
            <person name="Kovar C."/>
            <person name="Kowis A."/>
            <person name="Lee S."/>
            <person name="Lewis L.R."/>
            <person name="Margolis J."/>
            <person name="Morgan M."/>
            <person name="Nazareth L.V."/>
            <person name="Nguyen N."/>
            <person name="Okwuonu G."/>
            <person name="Parker D."/>
            <person name="Richards S."/>
            <person name="Ruiz S.J."/>
            <person name="Santibanez J."/>
            <person name="Savard J."/>
            <person name="Scherer S.E."/>
            <person name="Schneider B."/>
            <person name="Sodergren E."/>
            <person name="Tautz D."/>
            <person name="Vattahil S."/>
            <person name="Villasana D."/>
            <person name="White C.S."/>
            <person name="Wright R."/>
            <person name="Park Y."/>
            <person name="Beeman R.W."/>
            <person name="Lord J."/>
            <person name="Oppert B."/>
            <person name="Lorenzen M."/>
            <person name="Brown S."/>
            <person name="Wang L."/>
            <person name="Savard J."/>
            <person name="Tautz D."/>
            <person name="Richards S."/>
            <person name="Weinstock G."/>
            <person name="Gibbs R.A."/>
            <person name="Liu Y."/>
            <person name="Worley K."/>
            <person name="Weinstock G."/>
            <person name="Elsik C.G."/>
            <person name="Reese J.T."/>
            <person name="Elhaik E."/>
            <person name="Landan G."/>
            <person name="Graur D."/>
            <person name="Arensburger P."/>
            <person name="Atkinson P."/>
            <person name="Beeman R.W."/>
            <person name="Beidler J."/>
            <person name="Brown S.J."/>
            <person name="Demuth J.P."/>
            <person name="Drury D.W."/>
            <person name="Du Y.Z."/>
            <person name="Fujiwara H."/>
            <person name="Lorenzen M."/>
            <person name="Maselli V."/>
            <person name="Osanai M."/>
            <person name="Park Y."/>
            <person name="Robertson H.M."/>
            <person name="Tu Z."/>
            <person name="Wang J.J."/>
            <person name="Wang S."/>
            <person name="Richards S."/>
            <person name="Song H."/>
            <person name="Zhang L."/>
            <person name="Sodergren E."/>
            <person name="Werner D."/>
            <person name="Stanke M."/>
            <person name="Morgenstern B."/>
            <person name="Solovyev V."/>
            <person name="Kosarev P."/>
            <person name="Brown G."/>
            <person name="Chen H.C."/>
            <person name="Ermolaeva O."/>
            <person name="Hlavina W."/>
            <person name="Kapustin Y."/>
            <person name="Kiryutin B."/>
            <person name="Kitts P."/>
            <person name="Maglott D."/>
            <person name="Pruitt K."/>
            <person name="Sapojnikov V."/>
            <person name="Souvorov A."/>
            <person name="Mackey A.J."/>
            <person name="Waterhouse R.M."/>
            <person name="Wyder S."/>
            <person name="Zdobnov E.M."/>
            <person name="Zdobnov E.M."/>
            <person name="Wyder S."/>
            <person name="Kriventseva E.V."/>
            <person name="Kadowaki T."/>
            <person name="Bork P."/>
            <person name="Aranda M."/>
            <person name="Bao R."/>
            <person name="Beermann A."/>
            <person name="Berns N."/>
            <person name="Bolognesi R."/>
            <person name="Bonneton F."/>
            <person name="Bopp D."/>
            <person name="Brown S.J."/>
            <person name="Bucher G."/>
            <person name="Butts T."/>
            <person name="Chaumot A."/>
            <person name="Denell R.E."/>
            <person name="Ferrier D.E."/>
            <person name="Friedrich M."/>
            <person name="Gordon C.M."/>
            <person name="Jindra M."/>
            <person name="Klingler M."/>
            <person name="Lan Q."/>
            <person name="Lattorff H.M."/>
            <person name="Laudet V."/>
            <person name="von Levetsow C."/>
            <person name="Liu Z."/>
            <person name="Lutz R."/>
            <person name="Lynch J.A."/>
            <person name="da Fonseca R.N."/>
            <person name="Posnien N."/>
            <person name="Reuter R."/>
            <person name="Roth S."/>
            <person name="Savard J."/>
            <person name="Schinko J.B."/>
            <person name="Schmitt C."/>
            <person name="Schoppmeier M."/>
            <person name="Schroder R."/>
            <person name="Shippy T.D."/>
            <person name="Simonnet F."/>
            <person name="Marques-Souza H."/>
            <person name="Tautz D."/>
            <person name="Tomoyasu Y."/>
            <person name="Trauner J."/>
            <person name="Van der Zee M."/>
            <person name="Vervoort M."/>
            <person name="Wittkopp N."/>
            <person name="Wimmer E.A."/>
            <person name="Yang X."/>
            <person name="Jones A.K."/>
            <person name="Sattelle D.B."/>
            <person name="Ebert P.R."/>
            <person name="Nelson D."/>
            <person name="Scott J.G."/>
            <person name="Beeman R.W."/>
            <person name="Muthukrishnan S."/>
            <person name="Kramer K.J."/>
            <person name="Arakane Y."/>
            <person name="Beeman R.W."/>
            <person name="Zhu Q."/>
            <person name="Hogenkamp D."/>
            <person name="Dixit R."/>
            <person name="Oppert B."/>
            <person name="Jiang H."/>
            <person name="Zou Z."/>
            <person name="Marshall J."/>
            <person name="Elpidina E."/>
            <person name="Vinokurov K."/>
            <person name="Oppert C."/>
            <person name="Zou Z."/>
            <person name="Evans J."/>
            <person name="Lu Z."/>
            <person name="Zhao P."/>
            <person name="Sumathipala N."/>
            <person name="Altincicek B."/>
            <person name="Vilcinskas A."/>
            <person name="Williams M."/>
            <person name="Hultmark D."/>
            <person name="Hetru C."/>
            <person name="Jiang H."/>
            <person name="Grimmelikhuijzen C.J."/>
            <person name="Hauser F."/>
            <person name="Cazzamali G."/>
            <person name="Williamson M."/>
            <person name="Park Y."/>
            <person name="Li B."/>
            <person name="Tanaka Y."/>
            <person name="Predel R."/>
            <person name="Neupert S."/>
            <person name="Schachtner J."/>
            <person name="Verleyen P."/>
            <person name="Raible F."/>
            <person name="Bork P."/>
            <person name="Friedrich M."/>
            <person name="Walden K.K."/>
            <person name="Robertson H.M."/>
            <person name="Angeli S."/>
            <person name="Foret S."/>
            <person name="Bucher G."/>
            <person name="Schuetz S."/>
            <person name="Maleszka R."/>
            <person name="Wimmer E.A."/>
            <person name="Beeman R.W."/>
            <person name="Lorenzen M."/>
            <person name="Tomoyasu Y."/>
            <person name="Miller S.C."/>
            <person name="Grossmann D."/>
            <person name="Bucher G."/>
        </authorList>
    </citation>
    <scope>NUCLEOTIDE SEQUENCE [LARGE SCALE GENOMIC DNA]</scope>
    <source>
        <strain evidence="2 3">Georgia GA2</strain>
    </source>
</reference>
<name>A0A139WAA4_TRICA</name>
<protein>
    <submittedName>
        <fullName evidence="2">Uncharacterized protein</fullName>
    </submittedName>
</protein>
<reference evidence="2 3" key="2">
    <citation type="journal article" date="2010" name="Nucleic Acids Res.">
        <title>BeetleBase in 2010: revisions to provide comprehensive genomic information for Tribolium castaneum.</title>
        <authorList>
            <person name="Kim H.S."/>
            <person name="Murphy T."/>
            <person name="Xia J."/>
            <person name="Caragea D."/>
            <person name="Park Y."/>
            <person name="Beeman R.W."/>
            <person name="Lorenzen M.D."/>
            <person name="Butcher S."/>
            <person name="Manak J.R."/>
            <person name="Brown S.J."/>
        </authorList>
    </citation>
    <scope>NUCLEOTIDE SEQUENCE [LARGE SCALE GENOMIC DNA]</scope>
    <source>
        <strain evidence="2 3">Georgia GA2</strain>
    </source>
</reference>
<accession>A0A139WAA4</accession>
<evidence type="ECO:0000313" key="3">
    <source>
        <dbReference type="Proteomes" id="UP000007266"/>
    </source>
</evidence>
<dbReference type="AlphaFoldDB" id="A0A139WAA4"/>
<dbReference type="STRING" id="7070.A0A139WAA4"/>
<proteinExistence type="predicted"/>
<feature type="region of interest" description="Disordered" evidence="1">
    <location>
        <begin position="43"/>
        <end position="80"/>
    </location>
</feature>
<feature type="compositionally biased region" description="Acidic residues" evidence="1">
    <location>
        <begin position="66"/>
        <end position="80"/>
    </location>
</feature>